<comment type="caution">
    <text evidence="2">The sequence shown here is derived from an EMBL/GenBank/DDBJ whole genome shotgun (WGS) entry which is preliminary data.</text>
</comment>
<evidence type="ECO:0000313" key="2">
    <source>
        <dbReference type="EMBL" id="KAJ7626233.1"/>
    </source>
</evidence>
<evidence type="ECO:0008006" key="4">
    <source>
        <dbReference type="Google" id="ProtNLM"/>
    </source>
</evidence>
<evidence type="ECO:0000256" key="1">
    <source>
        <dbReference type="SAM" id="SignalP"/>
    </source>
</evidence>
<accession>A0AAD7FIV8</accession>
<evidence type="ECO:0000313" key="3">
    <source>
        <dbReference type="Proteomes" id="UP001221757"/>
    </source>
</evidence>
<organism evidence="2 3">
    <name type="scientific">Mycena rosella</name>
    <name type="common">Pink bonnet</name>
    <name type="synonym">Agaricus rosellus</name>
    <dbReference type="NCBI Taxonomy" id="1033263"/>
    <lineage>
        <taxon>Eukaryota</taxon>
        <taxon>Fungi</taxon>
        <taxon>Dikarya</taxon>
        <taxon>Basidiomycota</taxon>
        <taxon>Agaricomycotina</taxon>
        <taxon>Agaricomycetes</taxon>
        <taxon>Agaricomycetidae</taxon>
        <taxon>Agaricales</taxon>
        <taxon>Marasmiineae</taxon>
        <taxon>Mycenaceae</taxon>
        <taxon>Mycena</taxon>
    </lineage>
</organism>
<dbReference type="AlphaFoldDB" id="A0AAD7FIV8"/>
<keyword evidence="1" id="KW-0732">Signal</keyword>
<dbReference type="EMBL" id="JARKIE010000589">
    <property type="protein sequence ID" value="KAJ7626233.1"/>
    <property type="molecule type" value="Genomic_DNA"/>
</dbReference>
<gene>
    <name evidence="2" type="ORF">B0H17DRAFT_563713</name>
</gene>
<keyword evidence="3" id="KW-1185">Reference proteome</keyword>
<dbReference type="Proteomes" id="UP001221757">
    <property type="component" value="Unassembled WGS sequence"/>
</dbReference>
<proteinExistence type="predicted"/>
<feature type="chain" id="PRO_5042267519" description="Secreted protein" evidence="1">
    <location>
        <begin position="29"/>
        <end position="102"/>
    </location>
</feature>
<protein>
    <recommendedName>
        <fullName evidence="4">Secreted protein</fullName>
    </recommendedName>
</protein>
<sequence length="102" mass="11469">MRPGSGWSAPPFCRSVLLIAGGLRSSLGQGSFDLVLFFISTGYSQRFDKESPVADGFATRKRRPCTRMVRVLTRYTDLLEIFRRTSPVRLGAEPLHCFPVLF</sequence>
<reference evidence="2" key="1">
    <citation type="submission" date="2023-03" db="EMBL/GenBank/DDBJ databases">
        <title>Massive genome expansion in bonnet fungi (Mycena s.s.) driven by repeated elements and novel gene families across ecological guilds.</title>
        <authorList>
            <consortium name="Lawrence Berkeley National Laboratory"/>
            <person name="Harder C.B."/>
            <person name="Miyauchi S."/>
            <person name="Viragh M."/>
            <person name="Kuo A."/>
            <person name="Thoen E."/>
            <person name="Andreopoulos B."/>
            <person name="Lu D."/>
            <person name="Skrede I."/>
            <person name="Drula E."/>
            <person name="Henrissat B."/>
            <person name="Morin E."/>
            <person name="Kohler A."/>
            <person name="Barry K."/>
            <person name="LaButti K."/>
            <person name="Morin E."/>
            <person name="Salamov A."/>
            <person name="Lipzen A."/>
            <person name="Mereny Z."/>
            <person name="Hegedus B."/>
            <person name="Baldrian P."/>
            <person name="Stursova M."/>
            <person name="Weitz H."/>
            <person name="Taylor A."/>
            <person name="Grigoriev I.V."/>
            <person name="Nagy L.G."/>
            <person name="Martin F."/>
            <person name="Kauserud H."/>
        </authorList>
    </citation>
    <scope>NUCLEOTIDE SEQUENCE</scope>
    <source>
        <strain evidence="2">CBHHK067</strain>
    </source>
</reference>
<feature type="signal peptide" evidence="1">
    <location>
        <begin position="1"/>
        <end position="28"/>
    </location>
</feature>
<name>A0AAD7FIV8_MYCRO</name>